<protein>
    <submittedName>
        <fullName evidence="2">Uncharacterized protein</fullName>
    </submittedName>
</protein>
<dbReference type="OrthoDB" id="3363351at2759"/>
<feature type="compositionally biased region" description="Acidic residues" evidence="1">
    <location>
        <begin position="50"/>
        <end position="75"/>
    </location>
</feature>
<dbReference type="RefSeq" id="XP_013242859.1">
    <property type="nucleotide sequence ID" value="XM_013387405.1"/>
</dbReference>
<feature type="region of interest" description="Disordered" evidence="1">
    <location>
        <begin position="1"/>
        <end position="112"/>
    </location>
</feature>
<dbReference type="EMBL" id="JMSN01000049">
    <property type="protein sequence ID" value="KDN44685.1"/>
    <property type="molecule type" value="Genomic_DNA"/>
</dbReference>
<feature type="compositionally biased region" description="Gly residues" evidence="1">
    <location>
        <begin position="23"/>
        <end position="35"/>
    </location>
</feature>
<comment type="caution">
    <text evidence="2">The sequence shown here is derived from an EMBL/GenBank/DDBJ whole genome shotgun (WGS) entry which is preliminary data.</text>
</comment>
<evidence type="ECO:0000313" key="3">
    <source>
        <dbReference type="Proteomes" id="UP000027361"/>
    </source>
</evidence>
<proteinExistence type="predicted"/>
<dbReference type="InParanoid" id="A0A066W1L3"/>
<feature type="compositionally biased region" description="Basic and acidic residues" evidence="1">
    <location>
        <begin position="292"/>
        <end position="314"/>
    </location>
</feature>
<dbReference type="GeneID" id="25266535"/>
<reference evidence="2 3" key="1">
    <citation type="submission" date="2014-05" db="EMBL/GenBank/DDBJ databases">
        <title>Draft genome sequence of a rare smut relative, Tilletiaria anomala UBC 951.</title>
        <authorList>
            <consortium name="DOE Joint Genome Institute"/>
            <person name="Toome M."/>
            <person name="Kuo A."/>
            <person name="Henrissat B."/>
            <person name="Lipzen A."/>
            <person name="Tritt A."/>
            <person name="Yoshinaga Y."/>
            <person name="Zane M."/>
            <person name="Barry K."/>
            <person name="Grigoriev I.V."/>
            <person name="Spatafora J.W."/>
            <person name="Aimea M.C."/>
        </authorList>
    </citation>
    <scope>NUCLEOTIDE SEQUENCE [LARGE SCALE GENOMIC DNA]</scope>
    <source>
        <strain evidence="2 3">UBC 951</strain>
    </source>
</reference>
<dbReference type="Proteomes" id="UP000027361">
    <property type="component" value="Unassembled WGS sequence"/>
</dbReference>
<keyword evidence="3" id="KW-1185">Reference proteome</keyword>
<evidence type="ECO:0000256" key="1">
    <source>
        <dbReference type="SAM" id="MobiDB-lite"/>
    </source>
</evidence>
<evidence type="ECO:0000313" key="2">
    <source>
        <dbReference type="EMBL" id="KDN44685.1"/>
    </source>
</evidence>
<organism evidence="2 3">
    <name type="scientific">Tilletiaria anomala (strain ATCC 24038 / CBS 436.72 / UBC 951)</name>
    <dbReference type="NCBI Taxonomy" id="1037660"/>
    <lineage>
        <taxon>Eukaryota</taxon>
        <taxon>Fungi</taxon>
        <taxon>Dikarya</taxon>
        <taxon>Basidiomycota</taxon>
        <taxon>Ustilaginomycotina</taxon>
        <taxon>Exobasidiomycetes</taxon>
        <taxon>Georgefischeriales</taxon>
        <taxon>Tilletiariaceae</taxon>
        <taxon>Tilletiaria</taxon>
    </lineage>
</organism>
<feature type="region of interest" description="Disordered" evidence="1">
    <location>
        <begin position="285"/>
        <end position="326"/>
    </location>
</feature>
<accession>A0A066W1L3</accession>
<feature type="region of interest" description="Disordered" evidence="1">
    <location>
        <begin position="191"/>
        <end position="220"/>
    </location>
</feature>
<name>A0A066W1L3_TILAU</name>
<dbReference type="HOGENOM" id="CLU_853063_0_0_1"/>
<sequence length="326" mass="36669">MVLQNKYKARASAKYQSSRGNRGWRGGARGRGNGVHRGTDIWDAVPAAVPDEEGDVLNDDEDVHGESDAIDEGESPSEFRPLQATAKAKENSAVEDVDEEVLDRQRQRQKYGRRKIESNIWRFQQCVKDPHMEDSVSEPEVDISGLVERVKQLDTSRAHKNTVSLGFAEQEEAEDIEEDIDHSLAYLKGREQQRRKGKGHGVEDDWIASAAGKGGVDDRQITHEERQRLAEETEEMLKEKEKAEALRALKERFLGRAIGERESKARTAILDPGARVAVSSKPVFKIPSSKGANEDRQIYRNDHTTSKERPKPQVESDQDFLDAMLG</sequence>
<gene>
    <name evidence="2" type="ORF">K437DRAFT_274474</name>
</gene>
<dbReference type="AlphaFoldDB" id="A0A066W1L3"/>